<dbReference type="PANTHER" id="PTHR31131:SF6">
    <property type="entry name" value="CASTOR ACT DOMAIN-CONTAINING PROTEIN"/>
    <property type="match status" value="1"/>
</dbReference>
<evidence type="ECO:0000259" key="2">
    <source>
        <dbReference type="Pfam" id="PF21631"/>
    </source>
</evidence>
<dbReference type="SUPFAM" id="SSF55021">
    <property type="entry name" value="ACT-like"/>
    <property type="match status" value="2"/>
</dbReference>
<evidence type="ECO:0000313" key="4">
    <source>
        <dbReference type="Proteomes" id="UP000237822"/>
    </source>
</evidence>
<feature type="domain" description="CASTOR ACT" evidence="1">
    <location>
        <begin position="63"/>
        <end position="119"/>
    </location>
</feature>
<sequence length="138" mass="14739">MSSMPLHLMKHPEPLVVARLDPGAEPDWDWQQGPFASLSRTPHETSVVCLAQDVPDGVTVEGPFIGVEVAGPLAFDAVGVMAEILNPLVAVNISVLAFATYDTDWVLVPEGDAAVAVEVWRRAGLIVTPTVLTGRRDS</sequence>
<organism evidence="3 4">
    <name type="scientific">Knoellia remsis</name>
    <dbReference type="NCBI Taxonomy" id="407159"/>
    <lineage>
        <taxon>Bacteria</taxon>
        <taxon>Bacillati</taxon>
        <taxon>Actinomycetota</taxon>
        <taxon>Actinomycetes</taxon>
        <taxon>Micrococcales</taxon>
        <taxon>Intrasporangiaceae</taxon>
        <taxon>Knoellia</taxon>
    </lineage>
</organism>
<dbReference type="InterPro" id="IPR027795">
    <property type="entry name" value="CASTOR_ACT_dom"/>
</dbReference>
<dbReference type="InterPro" id="IPR049447">
    <property type="entry name" value="A9CJY8-like_N"/>
</dbReference>
<dbReference type="PANTHER" id="PTHR31131">
    <property type="entry name" value="CHROMOSOME 1, WHOLE GENOME SHOTGUN SEQUENCE"/>
    <property type="match status" value="1"/>
</dbReference>
<dbReference type="Gene3D" id="3.30.2130.10">
    <property type="entry name" value="VC0802-like"/>
    <property type="match status" value="1"/>
</dbReference>
<evidence type="ECO:0000313" key="3">
    <source>
        <dbReference type="EMBL" id="PRY63798.1"/>
    </source>
</evidence>
<dbReference type="InterPro" id="IPR045865">
    <property type="entry name" value="ACT-like_dom_sf"/>
</dbReference>
<evidence type="ECO:0000259" key="1">
    <source>
        <dbReference type="Pfam" id="PF13840"/>
    </source>
</evidence>
<reference evidence="3 4" key="1">
    <citation type="submission" date="2018-03" db="EMBL/GenBank/DDBJ databases">
        <title>Genomic Encyclopedia of Archaeal and Bacterial Type Strains, Phase II (KMG-II): from individual species to whole genera.</title>
        <authorList>
            <person name="Goeker M."/>
        </authorList>
    </citation>
    <scope>NUCLEOTIDE SEQUENCE [LARGE SCALE GENOMIC DNA]</scope>
    <source>
        <strain evidence="3 4">ATCC BAA-1496</strain>
    </source>
</reference>
<comment type="caution">
    <text evidence="3">The sequence shown here is derived from an EMBL/GenBank/DDBJ whole genome shotgun (WGS) entry which is preliminary data.</text>
</comment>
<dbReference type="Proteomes" id="UP000237822">
    <property type="component" value="Unassembled WGS sequence"/>
</dbReference>
<keyword evidence="4" id="KW-1185">Reference proteome</keyword>
<gene>
    <name evidence="3" type="ORF">BCF74_101201</name>
</gene>
<protein>
    <submittedName>
        <fullName evidence="3">Uncharacterized protein</fullName>
    </submittedName>
</protein>
<dbReference type="Pfam" id="PF13840">
    <property type="entry name" value="ACT_7"/>
    <property type="match status" value="1"/>
</dbReference>
<dbReference type="EMBL" id="PVTI01000001">
    <property type="protein sequence ID" value="PRY63798.1"/>
    <property type="molecule type" value="Genomic_DNA"/>
</dbReference>
<dbReference type="InterPro" id="IPR051719">
    <property type="entry name" value="CASTOR_mTORC1"/>
</dbReference>
<proteinExistence type="predicted"/>
<dbReference type="RefSeq" id="WP_245889141.1">
    <property type="nucleotide sequence ID" value="NZ_PVTI01000001.1"/>
</dbReference>
<feature type="domain" description="A9CJY8-like N-terminal" evidence="2">
    <location>
        <begin position="17"/>
        <end position="56"/>
    </location>
</feature>
<dbReference type="AlphaFoldDB" id="A0A2T0V144"/>
<name>A0A2T0V144_9MICO</name>
<accession>A0A2T0V144</accession>
<dbReference type="Pfam" id="PF21631">
    <property type="entry name" value="A9CJY8-like_N"/>
    <property type="match status" value="1"/>
</dbReference>